<evidence type="ECO:0000313" key="1">
    <source>
        <dbReference type="EMBL" id="GGL83882.1"/>
    </source>
</evidence>
<dbReference type="EMBL" id="BMMI01000012">
    <property type="protein sequence ID" value="GGL83882.1"/>
    <property type="molecule type" value="Genomic_DNA"/>
</dbReference>
<reference evidence="1" key="4">
    <citation type="submission" date="2024-05" db="EMBL/GenBank/DDBJ databases">
        <authorList>
            <person name="Sun Q."/>
            <person name="Zhou Y."/>
        </authorList>
    </citation>
    <scope>NUCLEOTIDE SEQUENCE</scope>
    <source>
        <strain evidence="1">CGMCC 4.5581</strain>
    </source>
</reference>
<name>A0A846LV76_9ACTN</name>
<evidence type="ECO:0000313" key="2">
    <source>
        <dbReference type="EMBL" id="NIH70294.1"/>
    </source>
</evidence>
<sequence length="384" mass="40866">MTVEWFDLGQRLHAAATGRPAPRLLHAPLPPLTDPVAVRARAARGRLTVTAATPGQPPATAEGEDALALLRDLGVVMNAVEPPTLVTDDPMTLPLLLTAARTTAPEGELADVAAAIGWWADRDDFPGGVAVVHLPAACRRAWTTGTVPEDERDPGIWRTWLDVDDEGPVGMLAVLDRLTTGPTLPLLDVLAEDDTYSWGKAQSEHAQGWNWRTPDTTSRAATGLRARCDAADLFAAALLADPLHRQRAVHTGHVVTGTASAGETKRQGRITCARLDARLRTGNAVTGWTGPPSDTAAERFTATVAGTEVAAGRLVLTLTGYSGPTGGEPVTLAPTAPNPRTMRQGRSRYRRLYATRTSWLTTGRTPTPVRRDVPLELLVAGAED</sequence>
<dbReference type="Proteomes" id="UP000552836">
    <property type="component" value="Unassembled WGS sequence"/>
</dbReference>
<dbReference type="RefSeq" id="WP_166757836.1">
    <property type="nucleotide sequence ID" value="NZ_BAABJU010000039.1"/>
</dbReference>
<proteinExistence type="predicted"/>
<evidence type="ECO:0000313" key="4">
    <source>
        <dbReference type="Proteomes" id="UP000648663"/>
    </source>
</evidence>
<protein>
    <submittedName>
        <fullName evidence="2">Uncharacterized protein</fullName>
    </submittedName>
</protein>
<dbReference type="EMBL" id="JAAMPA010000008">
    <property type="protein sequence ID" value="NIH70294.1"/>
    <property type="molecule type" value="Genomic_DNA"/>
</dbReference>
<reference evidence="2 3" key="3">
    <citation type="submission" date="2020-02" db="EMBL/GenBank/DDBJ databases">
        <title>Sequencing the genomes of 1000 actinobacteria strains.</title>
        <authorList>
            <person name="Klenk H.-P."/>
        </authorList>
    </citation>
    <scope>NUCLEOTIDE SEQUENCE [LARGE SCALE GENOMIC DNA]</scope>
    <source>
        <strain evidence="2 3">DSM 45201</strain>
    </source>
</reference>
<evidence type="ECO:0000313" key="3">
    <source>
        <dbReference type="Proteomes" id="UP000552836"/>
    </source>
</evidence>
<dbReference type="Proteomes" id="UP000648663">
    <property type="component" value="Unassembled WGS sequence"/>
</dbReference>
<keyword evidence="4" id="KW-1185">Reference proteome</keyword>
<reference evidence="1" key="1">
    <citation type="journal article" date="2014" name="Int. J. Syst. Evol. Microbiol.">
        <title>Complete genome of a new Firmicutes species belonging to the dominant human colonic microbiota ('Ruminococcus bicirculans') reveals two chromosomes and a selective capacity to utilize plant glucans.</title>
        <authorList>
            <consortium name="NISC Comparative Sequencing Program"/>
            <person name="Wegmann U."/>
            <person name="Louis P."/>
            <person name="Goesmann A."/>
            <person name="Henrissat B."/>
            <person name="Duncan S.H."/>
            <person name="Flint H.J."/>
        </authorList>
    </citation>
    <scope>NUCLEOTIDE SEQUENCE</scope>
    <source>
        <strain evidence="1">CGMCC 4.5581</strain>
    </source>
</reference>
<gene>
    <name evidence="2" type="ORF">FB380_004805</name>
    <name evidence="1" type="ORF">GCM10011589_45370</name>
</gene>
<dbReference type="AlphaFoldDB" id="A0A846LV76"/>
<comment type="caution">
    <text evidence="2">The sequence shown here is derived from an EMBL/GenBank/DDBJ whole genome shotgun (WGS) entry which is preliminary data.</text>
</comment>
<accession>A0A846LV76</accession>
<reference evidence="4" key="2">
    <citation type="journal article" date="2019" name="Int. J. Syst. Evol. Microbiol.">
        <title>The Global Catalogue of Microorganisms (GCM) 10K type strain sequencing project: providing services to taxonomists for standard genome sequencing and annotation.</title>
        <authorList>
            <consortium name="The Broad Institute Genomics Platform"/>
            <consortium name="The Broad Institute Genome Sequencing Center for Infectious Disease"/>
            <person name="Wu L."/>
            <person name="Ma J."/>
        </authorList>
    </citation>
    <scope>NUCLEOTIDE SEQUENCE [LARGE SCALE GENOMIC DNA]</scope>
    <source>
        <strain evidence="4">CGMCC 4.5581</strain>
    </source>
</reference>
<organism evidence="2 3">
    <name type="scientific">Modestobacter marinus</name>
    <dbReference type="NCBI Taxonomy" id="477641"/>
    <lineage>
        <taxon>Bacteria</taxon>
        <taxon>Bacillati</taxon>
        <taxon>Actinomycetota</taxon>
        <taxon>Actinomycetes</taxon>
        <taxon>Geodermatophilales</taxon>
        <taxon>Geodermatophilaceae</taxon>
        <taxon>Modestobacter</taxon>
    </lineage>
</organism>